<name>A0A392W8J4_9FABA</name>
<dbReference type="Proteomes" id="UP000265520">
    <property type="component" value="Unassembled WGS sequence"/>
</dbReference>
<evidence type="ECO:0000313" key="1">
    <source>
        <dbReference type="EMBL" id="MCI96062.1"/>
    </source>
</evidence>
<sequence length="28" mass="3331">MWVPVWPHDYWSSAGIERNSMIAIATRR</sequence>
<protein>
    <submittedName>
        <fullName evidence="1">Uncharacterized protein</fullName>
    </submittedName>
</protein>
<reference evidence="1 2" key="1">
    <citation type="journal article" date="2018" name="Front. Plant Sci.">
        <title>Red Clover (Trifolium pratense) and Zigzag Clover (T. medium) - A Picture of Genomic Similarities and Differences.</title>
        <authorList>
            <person name="Dluhosova J."/>
            <person name="Istvanek J."/>
            <person name="Nedelnik J."/>
            <person name="Repkova J."/>
        </authorList>
    </citation>
    <scope>NUCLEOTIDE SEQUENCE [LARGE SCALE GENOMIC DNA]</scope>
    <source>
        <strain evidence="2">cv. 10/8</strain>
        <tissue evidence="1">Leaf</tissue>
    </source>
</reference>
<evidence type="ECO:0000313" key="2">
    <source>
        <dbReference type="Proteomes" id="UP000265520"/>
    </source>
</evidence>
<accession>A0A392W8J4</accession>
<proteinExistence type="predicted"/>
<feature type="non-terminal residue" evidence="1">
    <location>
        <position position="28"/>
    </location>
</feature>
<dbReference type="AlphaFoldDB" id="A0A392W8J4"/>
<comment type="caution">
    <text evidence="1">The sequence shown here is derived from an EMBL/GenBank/DDBJ whole genome shotgun (WGS) entry which is preliminary data.</text>
</comment>
<dbReference type="EMBL" id="LXQA011404885">
    <property type="protein sequence ID" value="MCI96062.1"/>
    <property type="molecule type" value="Genomic_DNA"/>
</dbReference>
<keyword evidence="2" id="KW-1185">Reference proteome</keyword>
<organism evidence="1 2">
    <name type="scientific">Trifolium medium</name>
    <dbReference type="NCBI Taxonomy" id="97028"/>
    <lineage>
        <taxon>Eukaryota</taxon>
        <taxon>Viridiplantae</taxon>
        <taxon>Streptophyta</taxon>
        <taxon>Embryophyta</taxon>
        <taxon>Tracheophyta</taxon>
        <taxon>Spermatophyta</taxon>
        <taxon>Magnoliopsida</taxon>
        <taxon>eudicotyledons</taxon>
        <taxon>Gunneridae</taxon>
        <taxon>Pentapetalae</taxon>
        <taxon>rosids</taxon>
        <taxon>fabids</taxon>
        <taxon>Fabales</taxon>
        <taxon>Fabaceae</taxon>
        <taxon>Papilionoideae</taxon>
        <taxon>50 kb inversion clade</taxon>
        <taxon>NPAAA clade</taxon>
        <taxon>Hologalegina</taxon>
        <taxon>IRL clade</taxon>
        <taxon>Trifolieae</taxon>
        <taxon>Trifolium</taxon>
    </lineage>
</organism>